<keyword evidence="4 8" id="KW-0805">Transcription regulation</keyword>
<comment type="caution">
    <text evidence="10">The sequence shown here is derived from an EMBL/GenBank/DDBJ whole genome shotgun (WGS) entry which is preliminary data.</text>
</comment>
<feature type="compositionally biased region" description="Polar residues" evidence="9">
    <location>
        <begin position="207"/>
        <end position="221"/>
    </location>
</feature>
<dbReference type="EMBL" id="JQFK01000033">
    <property type="protein sequence ID" value="KGK37578.1"/>
    <property type="molecule type" value="Genomic_DNA"/>
</dbReference>
<dbReference type="Proteomes" id="UP000029867">
    <property type="component" value="Unassembled WGS sequence"/>
</dbReference>
<protein>
    <recommendedName>
        <fullName evidence="3 8">Mediator of RNA polymerase II transcription subunit 4</fullName>
    </recommendedName>
    <alternativeName>
        <fullName evidence="7 8">Mediator complex subunit 4</fullName>
    </alternativeName>
</protein>
<dbReference type="GO" id="GO:0003712">
    <property type="term" value="F:transcription coregulator activity"/>
    <property type="evidence" value="ECO:0007669"/>
    <property type="project" value="InterPro"/>
</dbReference>
<feature type="compositionally biased region" description="Basic and acidic residues" evidence="9">
    <location>
        <begin position="183"/>
        <end position="194"/>
    </location>
</feature>
<gene>
    <name evidence="8" type="primary">MED4</name>
    <name evidence="10" type="ORF">JL09_g3228</name>
</gene>
<evidence type="ECO:0000256" key="4">
    <source>
        <dbReference type="ARBA" id="ARBA00023015"/>
    </source>
</evidence>
<proteinExistence type="inferred from homology"/>
<evidence type="ECO:0000313" key="10">
    <source>
        <dbReference type="EMBL" id="KGK37578.1"/>
    </source>
</evidence>
<keyword evidence="5 8" id="KW-0804">Transcription</keyword>
<evidence type="ECO:0000256" key="1">
    <source>
        <dbReference type="ARBA" id="ARBA00004123"/>
    </source>
</evidence>
<dbReference type="Pfam" id="PF10018">
    <property type="entry name" value="Med4"/>
    <property type="match status" value="1"/>
</dbReference>
<sequence>MSDPLSLFEKDMSALVQSLQRFEPDPSIASSIVHDSDLIADDIKQLKSITESYRNFDTSEREYDMKLTHGLKDALNILVECKRELDQLPKSPTTSGGDATSAISEDDQDTKEILSYALKLAKFSKIPRTFDGFLLPNNFIWPGDDNMRRGNLALASLMPEKIIQLENFGPGYVSPKAEAIEAKADAGDDQRMDVDNDSEDDFIPERSSFNEGHTKPDSTSIMAGLDLLDSDDE</sequence>
<dbReference type="VEuPathDB" id="FungiDB:C5L36_0E05780"/>
<dbReference type="AlphaFoldDB" id="A0A099NXM4"/>
<keyword evidence="8" id="KW-0010">Activator</keyword>
<comment type="subcellular location">
    <subcellularLocation>
        <location evidence="1 8">Nucleus</location>
    </subcellularLocation>
</comment>
<reference evidence="11" key="1">
    <citation type="journal article" date="2014" name="Microb. Cell Fact.">
        <title>Exploiting Issatchenkia orientalis SD108 for succinic acid production.</title>
        <authorList>
            <person name="Xiao H."/>
            <person name="Shao Z."/>
            <person name="Jiang Y."/>
            <person name="Dole S."/>
            <person name="Zhao H."/>
        </authorList>
    </citation>
    <scope>NUCLEOTIDE SEQUENCE [LARGE SCALE GENOMIC DNA]</scope>
    <source>
        <strain evidence="11">SD108</strain>
    </source>
</reference>
<keyword evidence="6 8" id="KW-0539">Nucleus</keyword>
<accession>A0A099NXM4</accession>
<name>A0A099NXM4_PICKU</name>
<dbReference type="GO" id="GO:0016592">
    <property type="term" value="C:mediator complex"/>
    <property type="evidence" value="ECO:0007669"/>
    <property type="project" value="InterPro"/>
</dbReference>
<evidence type="ECO:0000256" key="6">
    <source>
        <dbReference type="ARBA" id="ARBA00023242"/>
    </source>
</evidence>
<comment type="subunit">
    <text evidence="8">Component of the Mediator complex.</text>
</comment>
<evidence type="ECO:0000256" key="9">
    <source>
        <dbReference type="SAM" id="MobiDB-lite"/>
    </source>
</evidence>
<dbReference type="HOGENOM" id="CLU_071875_0_0_1"/>
<evidence type="ECO:0000256" key="3">
    <source>
        <dbReference type="ARBA" id="ARBA00020629"/>
    </source>
</evidence>
<evidence type="ECO:0000256" key="7">
    <source>
        <dbReference type="ARBA" id="ARBA00031257"/>
    </source>
</evidence>
<dbReference type="eggNOG" id="ENOG502RXM0">
    <property type="taxonomic scope" value="Eukaryota"/>
</dbReference>
<organism evidence="10 11">
    <name type="scientific">Pichia kudriavzevii</name>
    <name type="common">Yeast</name>
    <name type="synonym">Issatchenkia orientalis</name>
    <dbReference type="NCBI Taxonomy" id="4909"/>
    <lineage>
        <taxon>Eukaryota</taxon>
        <taxon>Fungi</taxon>
        <taxon>Dikarya</taxon>
        <taxon>Ascomycota</taxon>
        <taxon>Saccharomycotina</taxon>
        <taxon>Pichiomycetes</taxon>
        <taxon>Pichiales</taxon>
        <taxon>Pichiaceae</taxon>
        <taxon>Pichia</taxon>
    </lineage>
</organism>
<feature type="region of interest" description="Disordered" evidence="9">
    <location>
        <begin position="183"/>
        <end position="233"/>
    </location>
</feature>
<comment type="function">
    <text evidence="8">Component of the Mediator complex, a coactivator involved in the regulated transcription of nearly all RNA polymerase II-dependent genes. Mediator functions as a bridge to convey information from gene-specific regulatory proteins to the basal RNA polymerase II transcription machinery. Mediator is recruited to promoters by direct interactions with regulatory proteins and serves as a scaffold for the assembly of a functional preinitiation complex with RNA polymerase II and the general transcription factors.</text>
</comment>
<evidence type="ECO:0000313" key="11">
    <source>
        <dbReference type="Proteomes" id="UP000029867"/>
    </source>
</evidence>
<evidence type="ECO:0000256" key="8">
    <source>
        <dbReference type="RuleBase" id="RU364141"/>
    </source>
</evidence>
<evidence type="ECO:0000256" key="2">
    <source>
        <dbReference type="ARBA" id="ARBA00009626"/>
    </source>
</evidence>
<dbReference type="GO" id="GO:0006357">
    <property type="term" value="P:regulation of transcription by RNA polymerase II"/>
    <property type="evidence" value="ECO:0007669"/>
    <property type="project" value="InterPro"/>
</dbReference>
<evidence type="ECO:0000256" key="5">
    <source>
        <dbReference type="ARBA" id="ARBA00023163"/>
    </source>
</evidence>
<dbReference type="InterPro" id="IPR019258">
    <property type="entry name" value="Mediator_Med4"/>
</dbReference>
<comment type="similarity">
    <text evidence="2 8">Belongs to the Mediator complex subunit 4 family.</text>
</comment>